<dbReference type="Proteomes" id="UP000520156">
    <property type="component" value="Unassembled WGS sequence"/>
</dbReference>
<evidence type="ECO:0000256" key="2">
    <source>
        <dbReference type="PIRSR" id="PIRSR639256-2"/>
    </source>
</evidence>
<gene>
    <name evidence="4" type="ORF">H7F49_00875</name>
</gene>
<dbReference type="InterPro" id="IPR039256">
    <property type="entry name" value="Ketosteroid_isomerase"/>
</dbReference>
<dbReference type="CDD" id="cd00781">
    <property type="entry name" value="ketosteroid_isomerase"/>
    <property type="match status" value="1"/>
</dbReference>
<dbReference type="RefSeq" id="WP_185681667.1">
    <property type="nucleotide sequence ID" value="NZ_JACLAU010000001.1"/>
</dbReference>
<accession>A0A7X1KAI9</accession>
<name>A0A7X1KAI9_9SPHN</name>
<dbReference type="InterPro" id="IPR037401">
    <property type="entry name" value="SnoaL-like"/>
</dbReference>
<dbReference type="EMBL" id="JACLAU010000001">
    <property type="protein sequence ID" value="MBC2650253.1"/>
    <property type="molecule type" value="Genomic_DNA"/>
</dbReference>
<reference evidence="4 5" key="1">
    <citation type="submission" date="2020-08" db="EMBL/GenBank/DDBJ databases">
        <title>The genome sequence of Novosphingobium flavum 4Y4.</title>
        <authorList>
            <person name="Liu Y."/>
        </authorList>
    </citation>
    <scope>NUCLEOTIDE SEQUENCE [LARGE SCALE GENOMIC DNA]</scope>
    <source>
        <strain evidence="4 5">4Y4</strain>
    </source>
</reference>
<feature type="binding site" evidence="2">
    <location>
        <position position="104"/>
    </location>
    <ligand>
        <name>substrate</name>
    </ligand>
</feature>
<comment type="caution">
    <text evidence="4">The sequence shown here is derived from an EMBL/GenBank/DDBJ whole genome shotgun (WGS) entry which is preliminary data.</text>
</comment>
<proteinExistence type="predicted"/>
<dbReference type="SUPFAM" id="SSF54427">
    <property type="entry name" value="NTF2-like"/>
    <property type="match status" value="1"/>
</dbReference>
<protein>
    <submittedName>
        <fullName evidence="4">Nuclear transport factor 2 family protein</fullName>
    </submittedName>
</protein>
<dbReference type="Gene3D" id="3.10.450.50">
    <property type="match status" value="1"/>
</dbReference>
<organism evidence="4 5">
    <name type="scientific">Novosphingobium aerophilum</name>
    <dbReference type="NCBI Taxonomy" id="2839843"/>
    <lineage>
        <taxon>Bacteria</taxon>
        <taxon>Pseudomonadati</taxon>
        <taxon>Pseudomonadota</taxon>
        <taxon>Alphaproteobacteria</taxon>
        <taxon>Sphingomonadales</taxon>
        <taxon>Sphingomonadaceae</taxon>
        <taxon>Novosphingobium</taxon>
    </lineage>
</organism>
<evidence type="ECO:0000313" key="5">
    <source>
        <dbReference type="Proteomes" id="UP000520156"/>
    </source>
</evidence>
<keyword evidence="5" id="KW-1185">Reference proteome</keyword>
<feature type="active site" description="Proton acceptor" evidence="1">
    <location>
        <position position="42"/>
    </location>
</feature>
<evidence type="ECO:0000313" key="4">
    <source>
        <dbReference type="EMBL" id="MBC2650253.1"/>
    </source>
</evidence>
<dbReference type="Pfam" id="PF12680">
    <property type="entry name" value="SnoaL_2"/>
    <property type="match status" value="1"/>
</dbReference>
<dbReference type="AlphaFoldDB" id="A0A7X1KAI9"/>
<sequence length="139" mass="14314">MPSPGPDEATMKAGLQAYVDRINAGDVAGVLALFAPGAVIEDPIGSPPKQGADLPRWFADTVAFGTRITPVAPLRGSHGNEALVVFDVEFTPPGGERLRIRTADACTFDADGRITALRAYWGPGDLAPATGAAGAQNEG</sequence>
<evidence type="ECO:0000259" key="3">
    <source>
        <dbReference type="Pfam" id="PF12680"/>
    </source>
</evidence>
<feature type="domain" description="SnoaL-like" evidence="3">
    <location>
        <begin position="16"/>
        <end position="116"/>
    </location>
</feature>
<evidence type="ECO:0000256" key="1">
    <source>
        <dbReference type="PIRSR" id="PIRSR639256-1"/>
    </source>
</evidence>
<dbReference type="InterPro" id="IPR032710">
    <property type="entry name" value="NTF2-like_dom_sf"/>
</dbReference>
<feature type="active site" description="Proton donor" evidence="1">
    <location>
        <position position="18"/>
    </location>
</feature>